<reference evidence="7 8" key="1">
    <citation type="submission" date="2016-09" db="EMBL/GenBank/DDBJ databases">
        <title>Acidihalobacter prosperus V6 (DSM14174).</title>
        <authorList>
            <person name="Khaleque H.N."/>
            <person name="Ramsay J.P."/>
            <person name="Murphy R.J.T."/>
            <person name="Kaksonen A.H."/>
            <person name="Boxall N.J."/>
            <person name="Watkin E.L.J."/>
        </authorList>
    </citation>
    <scope>NUCLEOTIDE SEQUENCE [LARGE SCALE GENOMIC DNA]</scope>
    <source>
        <strain evidence="7 8">V6</strain>
    </source>
</reference>
<dbReference type="InterPro" id="IPR002549">
    <property type="entry name" value="AI-2E-like"/>
</dbReference>
<name>A0A1D8K9B7_9GAMM</name>
<dbReference type="PANTHER" id="PTHR21716">
    <property type="entry name" value="TRANSMEMBRANE PROTEIN"/>
    <property type="match status" value="1"/>
</dbReference>
<evidence type="ECO:0000256" key="1">
    <source>
        <dbReference type="ARBA" id="ARBA00004141"/>
    </source>
</evidence>
<feature type="transmembrane region" description="Helical" evidence="6">
    <location>
        <begin position="309"/>
        <end position="340"/>
    </location>
</feature>
<dbReference type="KEGG" id="aaeo:BJI67_11080"/>
<dbReference type="PANTHER" id="PTHR21716:SF64">
    <property type="entry name" value="AI-2 TRANSPORT PROTEIN TQSA"/>
    <property type="match status" value="1"/>
</dbReference>
<gene>
    <name evidence="7" type="ORF">BJI67_11080</name>
</gene>
<accession>A0A1D8K9B7</accession>
<feature type="transmembrane region" description="Helical" evidence="6">
    <location>
        <begin position="272"/>
        <end position="289"/>
    </location>
</feature>
<evidence type="ECO:0000256" key="5">
    <source>
        <dbReference type="ARBA" id="ARBA00023136"/>
    </source>
</evidence>
<organism evidence="7 8">
    <name type="scientific">Acidihalobacter aeolianus</name>
    <dbReference type="NCBI Taxonomy" id="2792603"/>
    <lineage>
        <taxon>Bacteria</taxon>
        <taxon>Pseudomonadati</taxon>
        <taxon>Pseudomonadota</taxon>
        <taxon>Gammaproteobacteria</taxon>
        <taxon>Chromatiales</taxon>
        <taxon>Ectothiorhodospiraceae</taxon>
        <taxon>Acidihalobacter</taxon>
    </lineage>
</organism>
<evidence type="ECO:0000256" key="4">
    <source>
        <dbReference type="ARBA" id="ARBA00022989"/>
    </source>
</evidence>
<evidence type="ECO:0000256" key="3">
    <source>
        <dbReference type="ARBA" id="ARBA00022692"/>
    </source>
</evidence>
<proteinExistence type="inferred from homology"/>
<comment type="subcellular location">
    <subcellularLocation>
        <location evidence="1">Membrane</location>
        <topology evidence="1">Multi-pass membrane protein</topology>
    </subcellularLocation>
</comment>
<feature type="transmembrane region" description="Helical" evidence="6">
    <location>
        <begin position="238"/>
        <end position="265"/>
    </location>
</feature>
<sequence>MSTRGSGRNVAWLILTSALLTGWLIYLLAPVLTPFLAAALFAYLGDPLADRLEAWRLPRTLAVVVVFLGMGLALLLALLLLVPILENQISTLLHALPGYVAWIDAHALPWVQQRLGVDLHALNLQALPDLVAAHWRQAGGVAAHLFDTVSRSGLAVLGWLANLLLIPIVGFYLLRDWDRLVAYVHELLPLRYRDTVVLLTREADDRLGAFLRGQFSVMLALGTVYAVGLWLAGLKVGILIGILAGLVSFVPYLGFTLGIVAAAIAMFFQTHALISLWPIAVVFAVGQVLESAVFTPLLVGDRIGLHPVAVIFAVLAGGQLFGFVGILLALPCAAVLAVLLRHAHREYRGSRFFRRPRTDESDG</sequence>
<keyword evidence="8" id="KW-1185">Reference proteome</keyword>
<feature type="transmembrane region" description="Helical" evidence="6">
    <location>
        <begin position="154"/>
        <end position="174"/>
    </location>
</feature>
<dbReference type="GO" id="GO:0016020">
    <property type="term" value="C:membrane"/>
    <property type="evidence" value="ECO:0007669"/>
    <property type="project" value="UniProtKB-SubCell"/>
</dbReference>
<feature type="transmembrane region" description="Helical" evidence="6">
    <location>
        <begin position="12"/>
        <end position="41"/>
    </location>
</feature>
<feature type="transmembrane region" description="Helical" evidence="6">
    <location>
        <begin position="61"/>
        <end position="85"/>
    </location>
</feature>
<evidence type="ECO:0000256" key="2">
    <source>
        <dbReference type="ARBA" id="ARBA00009773"/>
    </source>
</evidence>
<dbReference type="AlphaFoldDB" id="A0A1D8K9B7"/>
<protein>
    <submittedName>
        <fullName evidence="7">AI-2E family transporter</fullName>
    </submittedName>
</protein>
<dbReference type="Proteomes" id="UP000095342">
    <property type="component" value="Chromosome"/>
</dbReference>
<evidence type="ECO:0000313" key="8">
    <source>
        <dbReference type="Proteomes" id="UP000095342"/>
    </source>
</evidence>
<keyword evidence="3 6" id="KW-0812">Transmembrane</keyword>
<dbReference type="GO" id="GO:0055085">
    <property type="term" value="P:transmembrane transport"/>
    <property type="evidence" value="ECO:0007669"/>
    <property type="project" value="TreeGrafter"/>
</dbReference>
<dbReference type="RefSeq" id="WP_070073080.1">
    <property type="nucleotide sequence ID" value="NZ_CP017448.1"/>
</dbReference>
<evidence type="ECO:0000313" key="7">
    <source>
        <dbReference type="EMBL" id="AOV17532.1"/>
    </source>
</evidence>
<comment type="similarity">
    <text evidence="2">Belongs to the autoinducer-2 exporter (AI-2E) (TC 2.A.86) family.</text>
</comment>
<evidence type="ECO:0000256" key="6">
    <source>
        <dbReference type="SAM" id="Phobius"/>
    </source>
</evidence>
<keyword evidence="5 6" id="KW-0472">Membrane</keyword>
<dbReference type="Pfam" id="PF01594">
    <property type="entry name" value="AI-2E_transport"/>
    <property type="match status" value="1"/>
</dbReference>
<feature type="transmembrane region" description="Helical" evidence="6">
    <location>
        <begin position="215"/>
        <end position="232"/>
    </location>
</feature>
<dbReference type="EMBL" id="CP017448">
    <property type="protein sequence ID" value="AOV17532.1"/>
    <property type="molecule type" value="Genomic_DNA"/>
</dbReference>
<keyword evidence="4 6" id="KW-1133">Transmembrane helix</keyword>